<feature type="chain" id="PRO_5046146912" description="Glycoside hydrolase Family 18, chitinase_18" evidence="1">
    <location>
        <begin position="22"/>
        <end position="355"/>
    </location>
</feature>
<keyword evidence="3" id="KW-1185">Reference proteome</keyword>
<proteinExistence type="predicted"/>
<feature type="signal peptide" evidence="1">
    <location>
        <begin position="1"/>
        <end position="21"/>
    </location>
</feature>
<dbReference type="PROSITE" id="PS51257">
    <property type="entry name" value="PROKAR_LIPOPROTEIN"/>
    <property type="match status" value="1"/>
</dbReference>
<dbReference type="Proteomes" id="UP000600600">
    <property type="component" value="Unassembled WGS sequence"/>
</dbReference>
<organism evidence="2 3">
    <name type="scientific">Bacteroides difficilis</name>
    <dbReference type="NCBI Taxonomy" id="2763021"/>
    <lineage>
        <taxon>Bacteria</taxon>
        <taxon>Pseudomonadati</taxon>
        <taxon>Bacteroidota</taxon>
        <taxon>Bacteroidia</taxon>
        <taxon>Bacteroidales</taxon>
        <taxon>Bacteroidaceae</taxon>
        <taxon>Bacteroides</taxon>
    </lineage>
</organism>
<gene>
    <name evidence="2" type="ORF">H8S67_05525</name>
</gene>
<reference evidence="2 3" key="1">
    <citation type="submission" date="2020-08" db="EMBL/GenBank/DDBJ databases">
        <title>Genome public.</title>
        <authorList>
            <person name="Liu C."/>
            <person name="Sun Q."/>
        </authorList>
    </citation>
    <scope>NUCLEOTIDE SEQUENCE [LARGE SCALE GENOMIC DNA]</scope>
    <source>
        <strain evidence="2 3">M27</strain>
    </source>
</reference>
<protein>
    <recommendedName>
        <fullName evidence="4">Glycoside hydrolase Family 18, chitinase_18</fullName>
    </recommendedName>
</protein>
<name>A0ABR7C8U8_9BACE</name>
<dbReference type="RefSeq" id="WP_186966716.1">
    <property type="nucleotide sequence ID" value="NZ_JACOOE010000002.1"/>
</dbReference>
<comment type="caution">
    <text evidence="2">The sequence shown here is derived from an EMBL/GenBank/DDBJ whole genome shotgun (WGS) entry which is preliminary data.</text>
</comment>
<evidence type="ECO:0000313" key="3">
    <source>
        <dbReference type="Proteomes" id="UP000600600"/>
    </source>
</evidence>
<dbReference type="Pfam" id="PF16141">
    <property type="entry name" value="GH18_BT1044-like"/>
    <property type="match status" value="1"/>
</dbReference>
<evidence type="ECO:0000313" key="2">
    <source>
        <dbReference type="EMBL" id="MBC5604128.1"/>
    </source>
</evidence>
<evidence type="ECO:0000256" key="1">
    <source>
        <dbReference type="SAM" id="SignalP"/>
    </source>
</evidence>
<accession>A0ABR7C8U8</accession>
<dbReference type="EMBL" id="JACOOE010000002">
    <property type="protein sequence ID" value="MBC5604128.1"/>
    <property type="molecule type" value="Genomic_DNA"/>
</dbReference>
<sequence length="355" mass="39050">MKNKFKIATLLFFATSFTLGACSDWTDIEGIDIKQPNIQEQNPELYTKYLENLVLYKQSVHKITIASIDNKDTAPACRNEHLTDLPDSIDYICLNNILEVNAMNAAEVAEVHKKGTKVVGLIDFDAIEARWKAILDEEANTPAPEESEEGGEEVVVDPAARFIDFCKTETAKQLAACDVLGLDGVELNFTGTDLNSIIGEEAVAAETMRQGAFFDLVNEWKASCGKTILFKGYPQNVIDKQILSDCEFIIISAHSAKNYDEMSYLVMMSYMDDIPADRYVMGVSTPYVNAAGIATGEFGDGTLSVIGAARWAILPVSGYVKAGISIDAIQQDYFNVTFVYPNAREAINIMNPTVN</sequence>
<dbReference type="InterPro" id="IPR032320">
    <property type="entry name" value="GH18_BT1044-like"/>
</dbReference>
<evidence type="ECO:0008006" key="4">
    <source>
        <dbReference type="Google" id="ProtNLM"/>
    </source>
</evidence>
<keyword evidence="1" id="KW-0732">Signal</keyword>